<dbReference type="RefSeq" id="WP_161424058.1">
    <property type="nucleotide sequence ID" value="NZ_JARWMY010000009.1"/>
</dbReference>
<evidence type="ECO:0000256" key="5">
    <source>
        <dbReference type="ARBA" id="ARBA00022692"/>
    </source>
</evidence>
<dbReference type="AlphaFoldDB" id="A0A7X5AMR1"/>
<feature type="transmembrane region" description="Helical" evidence="9">
    <location>
        <begin position="45"/>
        <end position="63"/>
    </location>
</feature>
<gene>
    <name evidence="11" type="ORF">GRB80_14875</name>
</gene>
<name>A0A7X5AMR1_9GAMM</name>
<dbReference type="InterPro" id="IPR055348">
    <property type="entry name" value="DctQ"/>
</dbReference>
<evidence type="ECO:0000313" key="11">
    <source>
        <dbReference type="EMBL" id="NAW14116.1"/>
    </source>
</evidence>
<keyword evidence="3" id="KW-1003">Cell membrane</keyword>
<comment type="function">
    <text evidence="9">Part of the tripartite ATP-independent periplasmic (TRAP) transport system.</text>
</comment>
<dbReference type="PANTHER" id="PTHR35011">
    <property type="entry name" value="2,3-DIKETO-L-GULONATE TRAP TRANSPORTER SMALL PERMEASE PROTEIN YIAM"/>
    <property type="match status" value="1"/>
</dbReference>
<keyword evidence="2 9" id="KW-0813">Transport</keyword>
<evidence type="ECO:0000256" key="1">
    <source>
        <dbReference type="ARBA" id="ARBA00004429"/>
    </source>
</evidence>
<dbReference type="InterPro" id="IPR007387">
    <property type="entry name" value="TRAP_DctQ"/>
</dbReference>
<feature type="transmembrane region" description="Helical" evidence="9">
    <location>
        <begin position="84"/>
        <end position="106"/>
    </location>
</feature>
<keyword evidence="4 9" id="KW-0997">Cell inner membrane</keyword>
<protein>
    <recommendedName>
        <fullName evidence="9">TRAP transporter small permease protein</fullName>
    </recommendedName>
</protein>
<reference evidence="11 12" key="1">
    <citation type="submission" date="2019-12" db="EMBL/GenBank/DDBJ databases">
        <title>Draft genome sequencing of Halomonas icarensis D1-1.</title>
        <authorList>
            <person name="Pandiyan K."/>
            <person name="Kushwaha P."/>
            <person name="Gowdham M."/>
            <person name="Chakdar H."/>
            <person name="Singh A."/>
            <person name="Kumar M."/>
            <person name="Saxena A.K."/>
        </authorList>
    </citation>
    <scope>NUCLEOTIDE SEQUENCE [LARGE SCALE GENOMIC DNA]</scope>
    <source>
        <strain evidence="11 12">D1-1</strain>
    </source>
</reference>
<evidence type="ECO:0000256" key="2">
    <source>
        <dbReference type="ARBA" id="ARBA00022448"/>
    </source>
</evidence>
<comment type="subcellular location">
    <subcellularLocation>
        <location evidence="1 9">Cell inner membrane</location>
        <topology evidence="1 9">Multi-pass membrane protein</topology>
    </subcellularLocation>
</comment>
<comment type="subunit">
    <text evidence="9">The complex comprises the extracytoplasmic solute receptor protein and the two transmembrane proteins.</text>
</comment>
<evidence type="ECO:0000256" key="4">
    <source>
        <dbReference type="ARBA" id="ARBA00022519"/>
    </source>
</evidence>
<evidence type="ECO:0000256" key="7">
    <source>
        <dbReference type="ARBA" id="ARBA00023136"/>
    </source>
</evidence>
<dbReference type="Pfam" id="PF04290">
    <property type="entry name" value="DctQ"/>
    <property type="match status" value="1"/>
</dbReference>
<evidence type="ECO:0000259" key="10">
    <source>
        <dbReference type="Pfam" id="PF04290"/>
    </source>
</evidence>
<evidence type="ECO:0000256" key="3">
    <source>
        <dbReference type="ARBA" id="ARBA00022475"/>
    </source>
</evidence>
<comment type="caution">
    <text evidence="11">The sequence shown here is derived from an EMBL/GenBank/DDBJ whole genome shotgun (WGS) entry which is preliminary data.</text>
</comment>
<comment type="similarity">
    <text evidence="8 9">Belongs to the TRAP transporter small permease family.</text>
</comment>
<evidence type="ECO:0000256" key="9">
    <source>
        <dbReference type="RuleBase" id="RU369079"/>
    </source>
</evidence>
<evidence type="ECO:0000256" key="8">
    <source>
        <dbReference type="ARBA" id="ARBA00038436"/>
    </source>
</evidence>
<dbReference type="Proteomes" id="UP000448235">
    <property type="component" value="Unassembled WGS sequence"/>
</dbReference>
<dbReference type="GO" id="GO:0015740">
    <property type="term" value="P:C4-dicarboxylate transport"/>
    <property type="evidence" value="ECO:0007669"/>
    <property type="project" value="TreeGrafter"/>
</dbReference>
<dbReference type="GO" id="GO:0022857">
    <property type="term" value="F:transmembrane transporter activity"/>
    <property type="evidence" value="ECO:0007669"/>
    <property type="project" value="UniProtKB-UniRule"/>
</dbReference>
<sequence length="169" mass="18541">MRRTLDRLYDAAGYLAALFLVGILVTIVIQLVCRILGVTFEATEAAGFCMAAATFFGLAHTFRAGSHVRITLTLDRLPRHARRVVEIVNCTVAGVAVVFLSWHIIALMVQSYRFQDVSPGLLAIQFWIPQAGVALGVTLFATALLDELVSMLRGHTPSYDSDDESLPFE</sequence>
<feature type="transmembrane region" description="Helical" evidence="9">
    <location>
        <begin position="12"/>
        <end position="39"/>
    </location>
</feature>
<evidence type="ECO:0000313" key="12">
    <source>
        <dbReference type="Proteomes" id="UP000448235"/>
    </source>
</evidence>
<dbReference type="PANTHER" id="PTHR35011:SF10">
    <property type="entry name" value="TRAP TRANSPORTER SMALL PERMEASE PROTEIN"/>
    <property type="match status" value="1"/>
</dbReference>
<keyword evidence="7 9" id="KW-0472">Membrane</keyword>
<keyword evidence="12" id="KW-1185">Reference proteome</keyword>
<feature type="domain" description="Tripartite ATP-independent periplasmic transporters DctQ component" evidence="10">
    <location>
        <begin position="24"/>
        <end position="153"/>
    </location>
</feature>
<proteinExistence type="inferred from homology"/>
<dbReference type="GO" id="GO:0005886">
    <property type="term" value="C:plasma membrane"/>
    <property type="evidence" value="ECO:0007669"/>
    <property type="project" value="UniProtKB-SubCell"/>
</dbReference>
<dbReference type="EMBL" id="WUTS01000001">
    <property type="protein sequence ID" value="NAW14116.1"/>
    <property type="molecule type" value="Genomic_DNA"/>
</dbReference>
<evidence type="ECO:0000256" key="6">
    <source>
        <dbReference type="ARBA" id="ARBA00022989"/>
    </source>
</evidence>
<organism evidence="11 12">
    <name type="scientific">Halomonas icarae</name>
    <dbReference type="NCBI Taxonomy" id="2691040"/>
    <lineage>
        <taxon>Bacteria</taxon>
        <taxon>Pseudomonadati</taxon>
        <taxon>Pseudomonadota</taxon>
        <taxon>Gammaproteobacteria</taxon>
        <taxon>Oceanospirillales</taxon>
        <taxon>Halomonadaceae</taxon>
        <taxon>Halomonas</taxon>
    </lineage>
</organism>
<keyword evidence="5 9" id="KW-0812">Transmembrane</keyword>
<feature type="transmembrane region" description="Helical" evidence="9">
    <location>
        <begin position="126"/>
        <end position="145"/>
    </location>
</feature>
<accession>A0A7X5AMR1</accession>
<keyword evidence="6 9" id="KW-1133">Transmembrane helix</keyword>